<evidence type="ECO:0000256" key="1">
    <source>
        <dbReference type="SAM" id="SignalP"/>
    </source>
</evidence>
<dbReference type="KEGG" id="nso:NIASO_12225"/>
<gene>
    <name evidence="2" type="ORF">NIASO_12225</name>
</gene>
<feature type="chain" id="PRO_5004788592" evidence="1">
    <location>
        <begin position="20"/>
        <end position="193"/>
    </location>
</feature>
<dbReference type="OrthoDB" id="671728at2"/>
<keyword evidence="3" id="KW-1185">Reference proteome</keyword>
<evidence type="ECO:0000313" key="3">
    <source>
        <dbReference type="Proteomes" id="UP000003586"/>
    </source>
</evidence>
<dbReference type="RefSeq" id="WP_008585890.1">
    <property type="nucleotide sequence ID" value="NZ_CP007035.1"/>
</dbReference>
<evidence type="ECO:0000313" key="2">
    <source>
        <dbReference type="EMBL" id="AHF17680.1"/>
    </source>
</evidence>
<reference evidence="2 3" key="1">
    <citation type="submission" date="2013-12" db="EMBL/GenBank/DDBJ databases">
        <authorList>
            <consortium name="DOE Joint Genome Institute"/>
            <person name="Eisen J."/>
            <person name="Huntemann M."/>
            <person name="Han J."/>
            <person name="Chen A."/>
            <person name="Kyrpides N."/>
            <person name="Mavromatis K."/>
            <person name="Markowitz V."/>
            <person name="Palaniappan K."/>
            <person name="Ivanova N."/>
            <person name="Schaumberg A."/>
            <person name="Pati A."/>
            <person name="Liolios K."/>
            <person name="Nordberg H.P."/>
            <person name="Cantor M.N."/>
            <person name="Hua S.X."/>
            <person name="Woyke T."/>
        </authorList>
    </citation>
    <scope>NUCLEOTIDE SEQUENCE [LARGE SCALE GENOMIC DNA]</scope>
    <source>
        <strain evidence="3">DSM 19437</strain>
    </source>
</reference>
<name>W0F3S9_9BACT</name>
<organism evidence="2 3">
    <name type="scientific">Niabella soli DSM 19437</name>
    <dbReference type="NCBI Taxonomy" id="929713"/>
    <lineage>
        <taxon>Bacteria</taxon>
        <taxon>Pseudomonadati</taxon>
        <taxon>Bacteroidota</taxon>
        <taxon>Chitinophagia</taxon>
        <taxon>Chitinophagales</taxon>
        <taxon>Chitinophagaceae</taxon>
        <taxon>Niabella</taxon>
    </lineage>
</organism>
<dbReference type="Proteomes" id="UP000003586">
    <property type="component" value="Chromosome"/>
</dbReference>
<keyword evidence="1" id="KW-0732">Signal</keyword>
<accession>W0F3S9</accession>
<feature type="signal peptide" evidence="1">
    <location>
        <begin position="1"/>
        <end position="19"/>
    </location>
</feature>
<dbReference type="HOGENOM" id="CLU_1407485_0_0_10"/>
<proteinExistence type="predicted"/>
<dbReference type="AlphaFoldDB" id="W0F3S9"/>
<dbReference type="EMBL" id="CP007035">
    <property type="protein sequence ID" value="AHF17680.1"/>
    <property type="molecule type" value="Genomic_DNA"/>
</dbReference>
<sequence>MAKLLTALCFLFFSLALLAQPGYHHMSDYISIKKKNGRTIQNYLPGMSINFVTTDNIAYEGPIAQIKNDSIFVQFFQIVKQPTIWGNYLVDTVKTYTVPFYYRDIKNIIANRTIKRRGYLNTLGFMLKIGGAGYAVINTVNSLRTHEAPFAGSNGRNLLIATGAFGLGYYMSQRFKSINRISKKNRIVYVNMQ</sequence>
<protein>
    <submittedName>
        <fullName evidence="2">Uncharacterized protein</fullName>
    </submittedName>
</protein>